<dbReference type="EMBL" id="JAXIVS010000003">
    <property type="protein sequence ID" value="MDY7227166.1"/>
    <property type="molecule type" value="Genomic_DNA"/>
</dbReference>
<keyword evidence="6" id="KW-0472">Membrane</keyword>
<sequence>MSSHTAESRPDSLAPGTKIGPWCVERLHGRGTYGTVYRVRSDEPGETGVFALKLAHFPWDPRFEREGLLLSRIRHDSVPKLRDRGGWRQPRGDIYPCLVMEWVEGVALYEWAARGKCTSRQILRVLAQLARALEATHQADGVHRDVKGDNVLVNPEGFAWLVDFGAGKFKGARSLTQETLPPGTQAYRSPQALRFLKENYRDRGAHYEATEADDVYALGVTAYRAVTGRYPPPGTDLDRAFDPKHAPLPPLQPPSALVSMCPELEGLILRMLSDMPEERGRAGEVAHSLEQAAASAGHRADAPILPHGSGAAAKKSRPRSRRIRQAFAPAVPWLGGAVGGAFLAAVTWWMVQPREQSPSEVQQEHVSDEESEGTVALGDTGQPVPTTEGAQRAQPSGIGLEMPKRPFPGQVVPPCKKGFEAEIELTPGKKETRSCWIEVKAAEGLCKPNGYEYRGGCYLPVYPPAKLPQSVKQ</sequence>
<protein>
    <submittedName>
        <fullName evidence="8">Serine/threonine-protein kinase</fullName>
        <ecNumber evidence="8">2.7.11.1</ecNumber>
    </submittedName>
</protein>
<dbReference type="InterPro" id="IPR000719">
    <property type="entry name" value="Prot_kinase_dom"/>
</dbReference>
<keyword evidence="4" id="KW-0067">ATP-binding</keyword>
<dbReference type="EC" id="2.7.11.1" evidence="8"/>
<keyword evidence="2" id="KW-0547">Nucleotide-binding</keyword>
<keyword evidence="9" id="KW-1185">Reference proteome</keyword>
<evidence type="ECO:0000259" key="7">
    <source>
        <dbReference type="PROSITE" id="PS50011"/>
    </source>
</evidence>
<evidence type="ECO:0000256" key="4">
    <source>
        <dbReference type="ARBA" id="ARBA00022840"/>
    </source>
</evidence>
<dbReference type="InterPro" id="IPR011009">
    <property type="entry name" value="Kinase-like_dom_sf"/>
</dbReference>
<comment type="caution">
    <text evidence="8">The sequence shown here is derived from an EMBL/GenBank/DDBJ whole genome shotgun (WGS) entry which is preliminary data.</text>
</comment>
<feature type="region of interest" description="Disordered" evidence="5">
    <location>
        <begin position="297"/>
        <end position="321"/>
    </location>
</feature>
<proteinExistence type="predicted"/>
<keyword evidence="1 8" id="KW-0808">Transferase</keyword>
<dbReference type="Proteomes" id="UP001291309">
    <property type="component" value="Unassembled WGS sequence"/>
</dbReference>
<organism evidence="8 9">
    <name type="scientific">Hyalangium rubrum</name>
    <dbReference type="NCBI Taxonomy" id="3103134"/>
    <lineage>
        <taxon>Bacteria</taxon>
        <taxon>Pseudomonadati</taxon>
        <taxon>Myxococcota</taxon>
        <taxon>Myxococcia</taxon>
        <taxon>Myxococcales</taxon>
        <taxon>Cystobacterineae</taxon>
        <taxon>Archangiaceae</taxon>
        <taxon>Hyalangium</taxon>
    </lineage>
</organism>
<evidence type="ECO:0000313" key="8">
    <source>
        <dbReference type="EMBL" id="MDY7227166.1"/>
    </source>
</evidence>
<name>A0ABU5H131_9BACT</name>
<accession>A0ABU5H131</accession>
<dbReference type="Gene3D" id="3.30.200.20">
    <property type="entry name" value="Phosphorylase Kinase, domain 1"/>
    <property type="match status" value="1"/>
</dbReference>
<dbReference type="GO" id="GO:0004674">
    <property type="term" value="F:protein serine/threonine kinase activity"/>
    <property type="evidence" value="ECO:0007669"/>
    <property type="project" value="UniProtKB-EC"/>
</dbReference>
<dbReference type="SMART" id="SM00220">
    <property type="entry name" value="S_TKc"/>
    <property type="match status" value="1"/>
</dbReference>
<gene>
    <name evidence="8" type="ORF">SYV04_12220</name>
</gene>
<dbReference type="SUPFAM" id="SSF56112">
    <property type="entry name" value="Protein kinase-like (PK-like)"/>
    <property type="match status" value="1"/>
</dbReference>
<feature type="transmembrane region" description="Helical" evidence="6">
    <location>
        <begin position="326"/>
        <end position="351"/>
    </location>
</feature>
<dbReference type="CDD" id="cd14014">
    <property type="entry name" value="STKc_PknB_like"/>
    <property type="match status" value="1"/>
</dbReference>
<dbReference type="PANTHER" id="PTHR43289:SF34">
    <property type="entry name" value="SERINE_THREONINE-PROTEIN KINASE YBDM-RELATED"/>
    <property type="match status" value="1"/>
</dbReference>
<keyword evidence="6" id="KW-1133">Transmembrane helix</keyword>
<dbReference type="Pfam" id="PF00069">
    <property type="entry name" value="Pkinase"/>
    <property type="match status" value="1"/>
</dbReference>
<dbReference type="Gene3D" id="1.10.510.10">
    <property type="entry name" value="Transferase(Phosphotransferase) domain 1"/>
    <property type="match status" value="1"/>
</dbReference>
<keyword evidence="3 8" id="KW-0418">Kinase</keyword>
<evidence type="ECO:0000256" key="6">
    <source>
        <dbReference type="SAM" id="Phobius"/>
    </source>
</evidence>
<dbReference type="PROSITE" id="PS50011">
    <property type="entry name" value="PROTEIN_KINASE_DOM"/>
    <property type="match status" value="1"/>
</dbReference>
<feature type="region of interest" description="Disordered" evidence="5">
    <location>
        <begin position="356"/>
        <end position="404"/>
    </location>
</feature>
<evidence type="ECO:0000256" key="5">
    <source>
        <dbReference type="SAM" id="MobiDB-lite"/>
    </source>
</evidence>
<feature type="domain" description="Protein kinase" evidence="7">
    <location>
        <begin position="22"/>
        <end position="290"/>
    </location>
</feature>
<reference evidence="8 9" key="1">
    <citation type="submission" date="2023-12" db="EMBL/GenBank/DDBJ databases">
        <title>the genome sequence of Hyalangium sp. s54d21.</title>
        <authorList>
            <person name="Zhang X."/>
        </authorList>
    </citation>
    <scope>NUCLEOTIDE SEQUENCE [LARGE SCALE GENOMIC DNA]</scope>
    <source>
        <strain evidence="9">s54d21</strain>
    </source>
</reference>
<evidence type="ECO:0000256" key="2">
    <source>
        <dbReference type="ARBA" id="ARBA00022741"/>
    </source>
</evidence>
<evidence type="ECO:0000256" key="1">
    <source>
        <dbReference type="ARBA" id="ARBA00022679"/>
    </source>
</evidence>
<keyword evidence="6" id="KW-0812">Transmembrane</keyword>
<evidence type="ECO:0000256" key="3">
    <source>
        <dbReference type="ARBA" id="ARBA00022777"/>
    </source>
</evidence>
<evidence type="ECO:0000313" key="9">
    <source>
        <dbReference type="Proteomes" id="UP001291309"/>
    </source>
</evidence>
<dbReference type="RefSeq" id="WP_321545880.1">
    <property type="nucleotide sequence ID" value="NZ_JAXIVS010000003.1"/>
</dbReference>
<dbReference type="PANTHER" id="PTHR43289">
    <property type="entry name" value="MITOGEN-ACTIVATED PROTEIN KINASE KINASE KINASE 20-RELATED"/>
    <property type="match status" value="1"/>
</dbReference>